<organism evidence="3 4">
    <name type="scientific">Metschnikowia aff. pulcherrima</name>
    <dbReference type="NCBI Taxonomy" id="2163413"/>
    <lineage>
        <taxon>Eukaryota</taxon>
        <taxon>Fungi</taxon>
        <taxon>Dikarya</taxon>
        <taxon>Ascomycota</taxon>
        <taxon>Saccharomycotina</taxon>
        <taxon>Pichiomycetes</taxon>
        <taxon>Metschnikowiaceae</taxon>
        <taxon>Metschnikowia</taxon>
    </lineage>
</organism>
<dbReference type="STRING" id="2163413.A0A4P6XS74"/>
<evidence type="ECO:0000256" key="1">
    <source>
        <dbReference type="SAM" id="MobiDB-lite"/>
    </source>
</evidence>
<sequence length="226" mass="23009">MLALTALLSLATFVFADETFTLTAQGENINSKVGVANSKLVLNNEAATFILQTPSGYLTANGQNVVLTPQGIEVSDSNQSKDFGVEDGKLRSGPSSDKFDFYSCPDGTLANWQCDGGVAISLLTGDAAQTSTETSASSKASSTHASSSHASSVHSSSWTEVHSSSVTKAPVSGNSTVTDVHSTLKTITSCSDDACHSTASVSSYEGAAAQAKYAAGAIAVAGALLL</sequence>
<feature type="chain" id="PRO_5020429257" evidence="2">
    <location>
        <begin position="17"/>
        <end position="226"/>
    </location>
</feature>
<reference evidence="4" key="1">
    <citation type="submission" date="2019-03" db="EMBL/GenBank/DDBJ databases">
        <title>Snf2 controls pulcherriminic acid biosynthesis and connects pigmentation and antifungal activity of the yeast Metschnikowia pulcherrima.</title>
        <authorList>
            <person name="Gore-Lloyd D."/>
            <person name="Sumann I."/>
            <person name="Brachmann A.O."/>
            <person name="Schneeberger K."/>
            <person name="Ortiz-Merino R.A."/>
            <person name="Moreno-Beltran M."/>
            <person name="Schlaefli M."/>
            <person name="Kirner P."/>
            <person name="Santos Kron A."/>
            <person name="Wolfe K.H."/>
            <person name="Piel J."/>
            <person name="Ahrens C.H."/>
            <person name="Henk D."/>
            <person name="Freimoser F.M."/>
        </authorList>
    </citation>
    <scope>NUCLEOTIDE SEQUENCE [LARGE SCALE GENOMIC DNA]</scope>
    <source>
        <strain evidence="4">APC 1.2</strain>
    </source>
</reference>
<name>A0A4P6XS74_9ASCO</name>
<gene>
    <name evidence="3" type="ORF">METSCH_D07050</name>
</gene>
<evidence type="ECO:0000313" key="4">
    <source>
        <dbReference type="Proteomes" id="UP000292447"/>
    </source>
</evidence>
<protein>
    <submittedName>
        <fullName evidence="3">Uncharacterized protein</fullName>
    </submittedName>
</protein>
<dbReference type="Proteomes" id="UP000292447">
    <property type="component" value="Chromosome IV"/>
</dbReference>
<feature type="region of interest" description="Disordered" evidence="1">
    <location>
        <begin position="134"/>
        <end position="156"/>
    </location>
</feature>
<dbReference type="EMBL" id="CP034459">
    <property type="protein sequence ID" value="QBM89625.1"/>
    <property type="molecule type" value="Genomic_DNA"/>
</dbReference>
<keyword evidence="2" id="KW-0732">Signal</keyword>
<feature type="signal peptide" evidence="2">
    <location>
        <begin position="1"/>
        <end position="16"/>
    </location>
</feature>
<keyword evidence="4" id="KW-1185">Reference proteome</keyword>
<accession>A0A4P6XS74</accession>
<dbReference type="AlphaFoldDB" id="A0A4P6XS74"/>
<evidence type="ECO:0000313" key="3">
    <source>
        <dbReference type="EMBL" id="QBM89625.1"/>
    </source>
</evidence>
<proteinExistence type="predicted"/>
<evidence type="ECO:0000256" key="2">
    <source>
        <dbReference type="SAM" id="SignalP"/>
    </source>
</evidence>